<evidence type="ECO:0000313" key="1">
    <source>
        <dbReference type="EMBL" id="THD69184.1"/>
    </source>
</evidence>
<keyword evidence="2" id="KW-1185">Reference proteome</keyword>
<reference evidence="1 2" key="1">
    <citation type="submission" date="2019-04" db="EMBL/GenBank/DDBJ databases">
        <title>Draft genome sequence of Robertkochia marina CC-AMO-30D.</title>
        <authorList>
            <person name="Hameed A."/>
            <person name="Lin S.-Y."/>
            <person name="Shahina M."/>
            <person name="Lai W.-A."/>
            <person name="Young C.-C."/>
        </authorList>
    </citation>
    <scope>NUCLEOTIDE SEQUENCE [LARGE SCALE GENOMIC DNA]</scope>
    <source>
        <strain evidence="1 2">CC-AMO-30D</strain>
    </source>
</reference>
<gene>
    <name evidence="1" type="ORF">E7Z59_02310</name>
</gene>
<protein>
    <submittedName>
        <fullName evidence="1">Uncharacterized protein</fullName>
    </submittedName>
</protein>
<evidence type="ECO:0000313" key="2">
    <source>
        <dbReference type="Proteomes" id="UP000305939"/>
    </source>
</evidence>
<sequence>MICIGVGWLLYQQMLVKTPEFIRGGFYHLENHLLRIFTDLYEPDLGRKLNAQLKYFKNKGKHWRIENNAYHDVELYEEDQDLMQEQLLFPYGGDGKLARINFRIGEMDHVMILRCNSGVISGWDIRPNPGDQFNNAEIEIIETRILQHPEDLNPGSQPGKNSGKLIKYPFLEVLLQSPSLREVRSPKSLSRLHNRLRSSGTKLPESFLLFLKYADGMTFENGRIYGSRTLMKLMSEEEEFWPLAEFSGELIGVRPGDRSGAVYTMNKDLKKLRKLRGDFTEQLLARLDTFDIRS</sequence>
<dbReference type="Proteomes" id="UP000305939">
    <property type="component" value="Unassembled WGS sequence"/>
</dbReference>
<proteinExistence type="predicted"/>
<organism evidence="1 2">
    <name type="scientific">Robertkochia marina</name>
    <dbReference type="NCBI Taxonomy" id="1227945"/>
    <lineage>
        <taxon>Bacteria</taxon>
        <taxon>Pseudomonadati</taxon>
        <taxon>Bacteroidota</taxon>
        <taxon>Flavobacteriia</taxon>
        <taxon>Flavobacteriales</taxon>
        <taxon>Flavobacteriaceae</taxon>
        <taxon>Robertkochia</taxon>
    </lineage>
</organism>
<comment type="caution">
    <text evidence="1">The sequence shown here is derived from an EMBL/GenBank/DDBJ whole genome shotgun (WGS) entry which is preliminary data.</text>
</comment>
<dbReference type="RefSeq" id="WP_136334674.1">
    <property type="nucleotide sequence ID" value="NZ_QXMP01000001.1"/>
</dbReference>
<name>A0A4S3M241_9FLAO</name>
<dbReference type="AlphaFoldDB" id="A0A4S3M241"/>
<accession>A0A4S3M241</accession>
<dbReference type="EMBL" id="SSMC01000001">
    <property type="protein sequence ID" value="THD69184.1"/>
    <property type="molecule type" value="Genomic_DNA"/>
</dbReference>